<evidence type="ECO:0000259" key="7">
    <source>
        <dbReference type="Pfam" id="PF01052"/>
    </source>
</evidence>
<keyword evidence="2" id="KW-1003">Cell membrane</keyword>
<comment type="function">
    <text evidence="6">FliM is one of three proteins (FliG, FliN, FliM) that forms the rotor-mounted switch complex (C ring), located at the base of the basal body. This complex interacts with the CheY and CheZ chemotaxis proteins, in addition to contacting components of the motor that determine the direction of flagellar rotation.</text>
</comment>
<keyword evidence="3" id="KW-0145">Chemotaxis</keyword>
<gene>
    <name evidence="8" type="ORF">PK98_07290</name>
</gene>
<dbReference type="EMBL" id="JTDN01000001">
    <property type="protein sequence ID" value="KHL26831.1"/>
    <property type="molecule type" value="Genomic_DNA"/>
</dbReference>
<dbReference type="AlphaFoldDB" id="A0A0B2C4C1"/>
<organism evidence="8 9">
    <name type="scientific">Croceibacterium mercuriale</name>
    <dbReference type="NCBI Taxonomy" id="1572751"/>
    <lineage>
        <taxon>Bacteria</taxon>
        <taxon>Pseudomonadati</taxon>
        <taxon>Pseudomonadota</taxon>
        <taxon>Alphaproteobacteria</taxon>
        <taxon>Sphingomonadales</taxon>
        <taxon>Erythrobacteraceae</taxon>
        <taxon>Croceibacterium</taxon>
    </lineage>
</organism>
<dbReference type="GO" id="GO:0097588">
    <property type="term" value="P:archaeal or bacterial-type flagellum-dependent cell motility"/>
    <property type="evidence" value="ECO:0007669"/>
    <property type="project" value="UniProtKB-KW"/>
</dbReference>
<dbReference type="Pfam" id="PF01052">
    <property type="entry name" value="FliMN_C"/>
    <property type="match status" value="1"/>
</dbReference>
<evidence type="ECO:0000256" key="5">
    <source>
        <dbReference type="ARBA" id="ARBA00023136"/>
    </source>
</evidence>
<evidence type="ECO:0000256" key="2">
    <source>
        <dbReference type="ARBA" id="ARBA00022475"/>
    </source>
</evidence>
<dbReference type="InterPro" id="IPR001543">
    <property type="entry name" value="FliN-like_C"/>
</dbReference>
<proteinExistence type="predicted"/>
<evidence type="ECO:0000256" key="6">
    <source>
        <dbReference type="ARBA" id="ARBA00025044"/>
    </source>
</evidence>
<dbReference type="InterPro" id="IPR028976">
    <property type="entry name" value="CheC-like_sf"/>
</dbReference>
<reference evidence="8 9" key="1">
    <citation type="submission" date="2014-11" db="EMBL/GenBank/DDBJ databases">
        <title>Draft genome sequence of Kirrobacter mercurialis.</title>
        <authorList>
            <person name="Coil D.A."/>
            <person name="Eisen J.A."/>
        </authorList>
    </citation>
    <scope>NUCLEOTIDE SEQUENCE [LARGE SCALE GENOMIC DNA]</scope>
    <source>
        <strain evidence="8 9">Coronado</strain>
    </source>
</reference>
<keyword evidence="9" id="KW-1185">Reference proteome</keyword>
<dbReference type="Gene3D" id="2.30.330.10">
    <property type="entry name" value="SpoA-like"/>
    <property type="match status" value="1"/>
</dbReference>
<name>A0A0B2C4C1_9SPHN</name>
<dbReference type="Proteomes" id="UP000030988">
    <property type="component" value="Unassembled WGS sequence"/>
</dbReference>
<evidence type="ECO:0000256" key="4">
    <source>
        <dbReference type="ARBA" id="ARBA00022779"/>
    </source>
</evidence>
<protein>
    <recommendedName>
        <fullName evidence="7">Flagellar motor switch protein FliN-like C-terminal domain-containing protein</fullName>
    </recommendedName>
</protein>
<feature type="domain" description="Flagellar motor switch protein FliN-like C-terminal" evidence="7">
    <location>
        <begin position="218"/>
        <end position="282"/>
    </location>
</feature>
<keyword evidence="5" id="KW-0472">Membrane</keyword>
<evidence type="ECO:0000313" key="9">
    <source>
        <dbReference type="Proteomes" id="UP000030988"/>
    </source>
</evidence>
<dbReference type="GO" id="GO:0005886">
    <property type="term" value="C:plasma membrane"/>
    <property type="evidence" value="ECO:0007669"/>
    <property type="project" value="UniProtKB-SubCell"/>
</dbReference>
<dbReference type="SUPFAM" id="SSF101801">
    <property type="entry name" value="Surface presentation of antigens (SPOA)"/>
    <property type="match status" value="1"/>
</dbReference>
<sequence length="286" mass="29432">MARAADHAAILCRPTVAKPAPLPRLQAQHGRLARRLAEQLAGLLAVDEPQVRATGIEEIVAGDLGTIVSPLAANAVWSVVGTPHRLLISVEGRAVLAELDRAFGGTGELDGPLPSALPLSADRLADRLENAVAQALGDTLGCLLATAARDTSLAVLAPFAADRPVVAIGCELGRPWKQAARVTIVVPADAVADLVADDGVVGPRAARQPASPLDQPFADLPLALSATLVDMHLPISRLAALLPGTVLPVAIARAVPLAIEGTVIARGTVGELDDQVAVQISHTFQV</sequence>
<comment type="subcellular location">
    <subcellularLocation>
        <location evidence="1">Cell membrane</location>
        <topology evidence="1">Peripheral membrane protein</topology>
    </subcellularLocation>
</comment>
<evidence type="ECO:0000313" key="8">
    <source>
        <dbReference type="EMBL" id="KHL26831.1"/>
    </source>
</evidence>
<keyword evidence="4" id="KW-0283">Flagellar rotation</keyword>
<accession>A0A0B2C4C1</accession>
<comment type="caution">
    <text evidence="8">The sequence shown here is derived from an EMBL/GenBank/DDBJ whole genome shotgun (WGS) entry which is preliminary data.</text>
</comment>
<dbReference type="GO" id="GO:0006935">
    <property type="term" value="P:chemotaxis"/>
    <property type="evidence" value="ECO:0007669"/>
    <property type="project" value="UniProtKB-KW"/>
</dbReference>
<dbReference type="InterPro" id="IPR036429">
    <property type="entry name" value="SpoA-like_sf"/>
</dbReference>
<evidence type="ECO:0000256" key="1">
    <source>
        <dbReference type="ARBA" id="ARBA00004202"/>
    </source>
</evidence>
<dbReference type="STRING" id="1572751.PK98_07290"/>
<evidence type="ECO:0000256" key="3">
    <source>
        <dbReference type="ARBA" id="ARBA00022500"/>
    </source>
</evidence>
<dbReference type="Gene3D" id="3.40.1550.10">
    <property type="entry name" value="CheC-like"/>
    <property type="match status" value="1"/>
</dbReference>